<comment type="similarity">
    <text evidence="2">Belongs to the endoribonuclease YbeY family.</text>
</comment>
<dbReference type="Gene3D" id="3.40.390.30">
    <property type="entry name" value="Metalloproteases ('zincins'), catalytic domain"/>
    <property type="match status" value="1"/>
</dbReference>
<dbReference type="PROSITE" id="PS01306">
    <property type="entry name" value="UPF0054"/>
    <property type="match status" value="1"/>
</dbReference>
<evidence type="ECO:0000256" key="4">
    <source>
        <dbReference type="ARBA" id="ARBA00022723"/>
    </source>
</evidence>
<evidence type="ECO:0000313" key="8">
    <source>
        <dbReference type="EMBL" id="KAK6170856.1"/>
    </source>
</evidence>
<dbReference type="GO" id="GO:0046872">
    <property type="term" value="F:metal ion binding"/>
    <property type="evidence" value="ECO:0007669"/>
    <property type="project" value="UniProtKB-KW"/>
</dbReference>
<evidence type="ECO:0000313" key="9">
    <source>
        <dbReference type="Proteomes" id="UP001347796"/>
    </source>
</evidence>
<reference evidence="8 9" key="1">
    <citation type="submission" date="2024-01" db="EMBL/GenBank/DDBJ databases">
        <title>The genome of the rayed Mediterranean limpet Patella caerulea (Linnaeus, 1758).</title>
        <authorList>
            <person name="Anh-Thu Weber A."/>
            <person name="Halstead-Nussloch G."/>
        </authorList>
    </citation>
    <scope>NUCLEOTIDE SEQUENCE [LARGE SCALE GENOMIC DNA]</scope>
    <source>
        <strain evidence="8">AATW-2023a</strain>
        <tissue evidence="8">Whole specimen</tissue>
    </source>
</reference>
<keyword evidence="6" id="KW-0378">Hydrolase</keyword>
<evidence type="ECO:0000256" key="7">
    <source>
        <dbReference type="ARBA" id="ARBA00022833"/>
    </source>
</evidence>
<dbReference type="AlphaFoldDB" id="A0AAN8J833"/>
<dbReference type="HAMAP" id="MF_00009">
    <property type="entry name" value="Endoribonucl_YbeY"/>
    <property type="match status" value="1"/>
</dbReference>
<comment type="cofactor">
    <cofactor evidence="1">
        <name>Zn(2+)</name>
        <dbReference type="ChEBI" id="CHEBI:29105"/>
    </cofactor>
</comment>
<name>A0AAN8J833_PATCE</name>
<keyword evidence="7" id="KW-0862">Zinc</keyword>
<evidence type="ECO:0000256" key="5">
    <source>
        <dbReference type="ARBA" id="ARBA00022759"/>
    </source>
</evidence>
<dbReference type="EMBL" id="JAZGQO010000014">
    <property type="protein sequence ID" value="KAK6170856.1"/>
    <property type="molecule type" value="Genomic_DNA"/>
</dbReference>
<dbReference type="NCBIfam" id="TIGR00043">
    <property type="entry name" value="rRNA maturation RNase YbeY"/>
    <property type="match status" value="1"/>
</dbReference>
<protein>
    <submittedName>
        <fullName evidence="8">Uncharacterized protein</fullName>
    </submittedName>
</protein>
<proteinExistence type="inferred from homology"/>
<dbReference type="InterPro" id="IPR002036">
    <property type="entry name" value="YbeY"/>
</dbReference>
<evidence type="ECO:0000256" key="3">
    <source>
        <dbReference type="ARBA" id="ARBA00022722"/>
    </source>
</evidence>
<dbReference type="InterPro" id="IPR020549">
    <property type="entry name" value="YbeY_CS"/>
</dbReference>
<comment type="caution">
    <text evidence="8">The sequence shown here is derived from an EMBL/GenBank/DDBJ whole genome shotgun (WGS) entry which is preliminary data.</text>
</comment>
<dbReference type="PANTHER" id="PTHR46986:SF1">
    <property type="entry name" value="ENDORIBONUCLEASE YBEY, CHLOROPLASTIC"/>
    <property type="match status" value="1"/>
</dbReference>
<evidence type="ECO:0000256" key="6">
    <source>
        <dbReference type="ARBA" id="ARBA00022801"/>
    </source>
</evidence>
<keyword evidence="9" id="KW-1185">Reference proteome</keyword>
<dbReference type="Pfam" id="PF02130">
    <property type="entry name" value="YbeY"/>
    <property type="match status" value="1"/>
</dbReference>
<accession>A0AAN8J833</accession>
<dbReference type="GO" id="GO:0004519">
    <property type="term" value="F:endonuclease activity"/>
    <property type="evidence" value="ECO:0007669"/>
    <property type="project" value="UniProtKB-KW"/>
</dbReference>
<dbReference type="GO" id="GO:0004222">
    <property type="term" value="F:metalloendopeptidase activity"/>
    <property type="evidence" value="ECO:0007669"/>
    <property type="project" value="InterPro"/>
</dbReference>
<dbReference type="GO" id="GO:0006364">
    <property type="term" value="P:rRNA processing"/>
    <property type="evidence" value="ECO:0007669"/>
    <property type="project" value="InterPro"/>
</dbReference>
<dbReference type="InterPro" id="IPR023091">
    <property type="entry name" value="MetalPrtase_cat_dom_sf_prd"/>
</dbReference>
<keyword evidence="3" id="KW-0540">Nuclease</keyword>
<dbReference type="Proteomes" id="UP001347796">
    <property type="component" value="Unassembled WGS sequence"/>
</dbReference>
<sequence>MTLILRNVQKAVHLDLQVFKNEINTLRELFQVHQYEMSVICVEKEYIQSLNRKYRGLDEPTDVLAFPFHECDVPGKLPGLEDINTELNQLGDIVLCLPYIADQCKQNNEKLNTGNILPVMVTHGICHLIGYDHETQKQWREMYNTELNILTTFNHLTGKNCKPLLGVGH</sequence>
<dbReference type="SUPFAM" id="SSF55486">
    <property type="entry name" value="Metalloproteases ('zincins'), catalytic domain"/>
    <property type="match status" value="1"/>
</dbReference>
<evidence type="ECO:0000256" key="1">
    <source>
        <dbReference type="ARBA" id="ARBA00001947"/>
    </source>
</evidence>
<keyword evidence="5" id="KW-0255">Endonuclease</keyword>
<dbReference type="PANTHER" id="PTHR46986">
    <property type="entry name" value="ENDORIBONUCLEASE YBEY, CHLOROPLASTIC"/>
    <property type="match status" value="1"/>
</dbReference>
<keyword evidence="4" id="KW-0479">Metal-binding</keyword>
<evidence type="ECO:0000256" key="2">
    <source>
        <dbReference type="ARBA" id="ARBA00010875"/>
    </source>
</evidence>
<organism evidence="8 9">
    <name type="scientific">Patella caerulea</name>
    <name type="common">Rayed Mediterranean limpet</name>
    <dbReference type="NCBI Taxonomy" id="87958"/>
    <lineage>
        <taxon>Eukaryota</taxon>
        <taxon>Metazoa</taxon>
        <taxon>Spiralia</taxon>
        <taxon>Lophotrochozoa</taxon>
        <taxon>Mollusca</taxon>
        <taxon>Gastropoda</taxon>
        <taxon>Patellogastropoda</taxon>
        <taxon>Patelloidea</taxon>
        <taxon>Patellidae</taxon>
        <taxon>Patella</taxon>
    </lineage>
</organism>
<gene>
    <name evidence="8" type="ORF">SNE40_019151</name>
</gene>